<dbReference type="Pfam" id="PF19807">
    <property type="entry name" value="DUF6290"/>
    <property type="match status" value="1"/>
</dbReference>
<name>A0A930DX21_9FIRM</name>
<dbReference type="NCBIfam" id="NF046040">
    <property type="entry name" value="RelB_antitoxin"/>
    <property type="match status" value="1"/>
</dbReference>
<dbReference type="EMBL" id="JABZRB010000097">
    <property type="protein sequence ID" value="MBF1305095.1"/>
    <property type="molecule type" value="Genomic_DNA"/>
</dbReference>
<sequence length="73" mass="8516">MAVSVRLNAQDEKLFKSYAKANHISLSELFRNAVFEKIEDDYDLAVYRESLEEYNKNHISYSHAEVCKMLGIE</sequence>
<evidence type="ECO:0000313" key="2">
    <source>
        <dbReference type="Proteomes" id="UP000780721"/>
    </source>
</evidence>
<accession>A0A930DX21</accession>
<protein>
    <submittedName>
        <fullName evidence="1">CopG family transcriptional regulator</fullName>
    </submittedName>
</protein>
<dbReference type="Proteomes" id="UP000780721">
    <property type="component" value="Unassembled WGS sequence"/>
</dbReference>
<proteinExistence type="predicted"/>
<gene>
    <name evidence="1" type="ORF">HXM91_04480</name>
</gene>
<evidence type="ECO:0000313" key="1">
    <source>
        <dbReference type="EMBL" id="MBF1305095.1"/>
    </source>
</evidence>
<dbReference type="AlphaFoldDB" id="A0A930DX21"/>
<reference evidence="1" key="1">
    <citation type="submission" date="2020-04" db="EMBL/GenBank/DDBJ databases">
        <title>Deep metagenomics examines the oral microbiome during advanced dental caries in children, revealing novel taxa and co-occurrences with host molecules.</title>
        <authorList>
            <person name="Baker J.L."/>
            <person name="Morton J.T."/>
            <person name="Dinis M."/>
            <person name="Alvarez R."/>
            <person name="Tran N.C."/>
            <person name="Knight R."/>
            <person name="Edlund A."/>
        </authorList>
    </citation>
    <scope>NUCLEOTIDE SEQUENCE</scope>
    <source>
        <strain evidence="1">JCVI_48_bin.5</strain>
    </source>
</reference>
<organism evidence="1 2">
    <name type="scientific">Oribacterium sinus</name>
    <dbReference type="NCBI Taxonomy" id="237576"/>
    <lineage>
        <taxon>Bacteria</taxon>
        <taxon>Bacillati</taxon>
        <taxon>Bacillota</taxon>
        <taxon>Clostridia</taxon>
        <taxon>Lachnospirales</taxon>
        <taxon>Lachnospiraceae</taxon>
        <taxon>Oribacterium</taxon>
    </lineage>
</organism>
<dbReference type="InterPro" id="IPR046257">
    <property type="entry name" value="DUF6290"/>
</dbReference>
<comment type="caution">
    <text evidence="1">The sequence shown here is derived from an EMBL/GenBank/DDBJ whole genome shotgun (WGS) entry which is preliminary data.</text>
</comment>